<dbReference type="GO" id="GO:0004177">
    <property type="term" value="F:aminopeptidase activity"/>
    <property type="evidence" value="ECO:0007669"/>
    <property type="project" value="UniProtKB-KW"/>
</dbReference>
<keyword evidence="6 15" id="KW-0031">Aminopeptidase</keyword>
<dbReference type="FunFam" id="3.30.540.30:FF:000008">
    <property type="entry name" value="Dipeptidyl peptidase 3"/>
    <property type="match status" value="1"/>
</dbReference>
<dbReference type="EMBL" id="MRZV01000217">
    <property type="protein sequence ID" value="PIK55392.1"/>
    <property type="molecule type" value="Genomic_DNA"/>
</dbReference>
<gene>
    <name evidence="17" type="ORF">BSL78_07708</name>
</gene>
<dbReference type="PANTHER" id="PTHR23422:SF11">
    <property type="entry name" value="DIPEPTIDYL PEPTIDASE 3"/>
    <property type="match status" value="1"/>
</dbReference>
<dbReference type="InterPro" id="IPR005317">
    <property type="entry name" value="Dipeptidyl-peptase3"/>
</dbReference>
<keyword evidence="7 15" id="KW-0963">Cytoplasm</keyword>
<evidence type="ECO:0000256" key="16">
    <source>
        <dbReference type="PIRSR" id="PIRSR007828-2"/>
    </source>
</evidence>
<evidence type="ECO:0000256" key="4">
    <source>
        <dbReference type="ARBA" id="ARBA00012063"/>
    </source>
</evidence>
<accession>A0A2G8L561</accession>
<reference evidence="17 18" key="1">
    <citation type="journal article" date="2017" name="PLoS Biol.">
        <title>The sea cucumber genome provides insights into morphological evolution and visceral regeneration.</title>
        <authorList>
            <person name="Zhang X."/>
            <person name="Sun L."/>
            <person name="Yuan J."/>
            <person name="Sun Y."/>
            <person name="Gao Y."/>
            <person name="Zhang L."/>
            <person name="Li S."/>
            <person name="Dai H."/>
            <person name="Hamel J.F."/>
            <person name="Liu C."/>
            <person name="Yu Y."/>
            <person name="Liu S."/>
            <person name="Lin W."/>
            <person name="Guo K."/>
            <person name="Jin S."/>
            <person name="Xu P."/>
            <person name="Storey K.B."/>
            <person name="Huan P."/>
            <person name="Zhang T."/>
            <person name="Zhou Y."/>
            <person name="Zhang J."/>
            <person name="Lin C."/>
            <person name="Li X."/>
            <person name="Xing L."/>
            <person name="Huo D."/>
            <person name="Sun M."/>
            <person name="Wang L."/>
            <person name="Mercier A."/>
            <person name="Li F."/>
            <person name="Yang H."/>
            <person name="Xiang J."/>
        </authorList>
    </citation>
    <scope>NUCLEOTIDE SEQUENCE [LARGE SCALE GENOMIC DNA]</scope>
    <source>
        <strain evidence="17">Shaxun</strain>
        <tissue evidence="17">Muscle</tissue>
    </source>
</reference>
<evidence type="ECO:0000256" key="11">
    <source>
        <dbReference type="ARBA" id="ARBA00022833"/>
    </source>
</evidence>
<name>A0A2G8L561_STIJA</name>
<evidence type="ECO:0000256" key="9">
    <source>
        <dbReference type="ARBA" id="ARBA00022723"/>
    </source>
</evidence>
<keyword evidence="12 15" id="KW-0482">Metalloprotease</keyword>
<evidence type="ECO:0000256" key="12">
    <source>
        <dbReference type="ARBA" id="ARBA00023049"/>
    </source>
</evidence>
<dbReference type="GO" id="GO:0005737">
    <property type="term" value="C:cytoplasm"/>
    <property type="evidence" value="ECO:0007669"/>
    <property type="project" value="UniProtKB-SubCell"/>
</dbReference>
<comment type="subcellular location">
    <subcellularLocation>
        <location evidence="2">Cytoplasm</location>
    </subcellularLocation>
</comment>
<keyword evidence="9 15" id="KW-0479">Metal-binding</keyword>
<dbReference type="Proteomes" id="UP000230750">
    <property type="component" value="Unassembled WGS sequence"/>
</dbReference>
<dbReference type="GO" id="GO:0006508">
    <property type="term" value="P:proteolysis"/>
    <property type="evidence" value="ECO:0007669"/>
    <property type="project" value="UniProtKB-KW"/>
</dbReference>
<evidence type="ECO:0000256" key="13">
    <source>
        <dbReference type="ARBA" id="ARBA00031288"/>
    </source>
</evidence>
<dbReference type="STRING" id="307972.A0A2G8L561"/>
<dbReference type="OrthoDB" id="4694525at2759"/>
<dbReference type="PANTHER" id="PTHR23422">
    <property type="entry name" value="DIPEPTIDYL PEPTIDASE III-RELATED"/>
    <property type="match status" value="1"/>
</dbReference>
<evidence type="ECO:0000256" key="14">
    <source>
        <dbReference type="ARBA" id="ARBA00032119"/>
    </source>
</evidence>
<evidence type="ECO:0000256" key="15">
    <source>
        <dbReference type="PIRNR" id="PIRNR007828"/>
    </source>
</evidence>
<evidence type="ECO:0000313" key="18">
    <source>
        <dbReference type="Proteomes" id="UP000230750"/>
    </source>
</evidence>
<comment type="caution">
    <text evidence="17">The sequence shown here is derived from an EMBL/GenBank/DDBJ whole genome shotgun (WGS) entry which is preliminary data.</text>
</comment>
<evidence type="ECO:0000256" key="8">
    <source>
        <dbReference type="ARBA" id="ARBA00022670"/>
    </source>
</evidence>
<keyword evidence="10 15" id="KW-0378">Hydrolase</keyword>
<dbReference type="Gene3D" id="3.30.540.30">
    <property type="match status" value="3"/>
</dbReference>
<comment type="cofactor">
    <cofactor evidence="15 16">
        <name>Zn(2+)</name>
        <dbReference type="ChEBI" id="CHEBI:29105"/>
    </cofactor>
    <text evidence="15 16">Binds 1 zinc ion per subunit.</text>
</comment>
<dbReference type="AlphaFoldDB" id="A0A2G8L561"/>
<dbReference type="InterPro" id="IPR039461">
    <property type="entry name" value="Peptidase_M49"/>
</dbReference>
<evidence type="ECO:0000256" key="3">
    <source>
        <dbReference type="ARBA" id="ARBA00010200"/>
    </source>
</evidence>
<keyword evidence="11 15" id="KW-0862">Zinc</keyword>
<evidence type="ECO:0000256" key="6">
    <source>
        <dbReference type="ARBA" id="ARBA00022438"/>
    </source>
</evidence>
<comment type="catalytic activity">
    <reaction evidence="1 15">
        <text>Release of an N-terminal dipeptide from a peptide comprising four or more residues, with broad specificity. Also acts on dipeptidyl 2-naphthylamides.</text>
        <dbReference type="EC" id="3.4.14.4"/>
    </reaction>
</comment>
<evidence type="ECO:0000256" key="2">
    <source>
        <dbReference type="ARBA" id="ARBA00004496"/>
    </source>
</evidence>
<dbReference type="GO" id="GO:0008235">
    <property type="term" value="F:metalloexopeptidase activity"/>
    <property type="evidence" value="ECO:0007669"/>
    <property type="project" value="InterPro"/>
</dbReference>
<dbReference type="PIRSF" id="PIRSF007828">
    <property type="entry name" value="Dipeptidyl-peptidase_III"/>
    <property type="match status" value="1"/>
</dbReference>
<dbReference type="GO" id="GO:0046872">
    <property type="term" value="F:metal ion binding"/>
    <property type="evidence" value="ECO:0007669"/>
    <property type="project" value="UniProtKB-KW"/>
</dbReference>
<evidence type="ECO:0000256" key="7">
    <source>
        <dbReference type="ARBA" id="ARBA00022490"/>
    </source>
</evidence>
<evidence type="ECO:0000256" key="10">
    <source>
        <dbReference type="ARBA" id="ARBA00022801"/>
    </source>
</evidence>
<comment type="similarity">
    <text evidence="3 15">Belongs to the peptidase M49 family.</text>
</comment>
<keyword evidence="8 15" id="KW-0645">Protease</keyword>
<organism evidence="17 18">
    <name type="scientific">Stichopus japonicus</name>
    <name type="common">Sea cucumber</name>
    <dbReference type="NCBI Taxonomy" id="307972"/>
    <lineage>
        <taxon>Eukaryota</taxon>
        <taxon>Metazoa</taxon>
        <taxon>Echinodermata</taxon>
        <taxon>Eleutherozoa</taxon>
        <taxon>Echinozoa</taxon>
        <taxon>Holothuroidea</taxon>
        <taxon>Aspidochirotacea</taxon>
        <taxon>Aspidochirotida</taxon>
        <taxon>Stichopodidae</taxon>
        <taxon>Apostichopus</taxon>
    </lineage>
</organism>
<dbReference type="FunFam" id="3.30.540.30:FF:000001">
    <property type="entry name" value="Dipeptidyl peptidase 3"/>
    <property type="match status" value="1"/>
</dbReference>
<sequence>MAADQRLQFIIPNKTPIVQLECSTAFQKLSDKEKKYAHYLSQAGWAGGLICLLQTSPEAPLIFSLVLKLFKAESIEDLQKKALEKVAGLSAEEFQALLMYCSAFLSNFGNYKSFGDTKFVPDISQEKLEGIVMCSKAHSVDPSGVDELWNLVKVQIFSLDAKVQQLGLAEKGLTTYFSSNCTEADAEIAKTFMNEKKIQAYNTRLFKTAENGKTTYEIRLASSELGDAQKDLNLGKHEHDNVTFVVSRGDYAPLMAQVVDNLKKAKEFAANTNEEKMLEGYINSFSSGSVEEHMEGSRYWIRDTGPIVEGYIGFIESYRDPFGVRGEWEGFVAIVNKEMSAKFGSLVENAESFLPLLPWPKEYEKDTFLRPDFTSLEVLSFASSGIPAGINIPNYDAIRQNEGFKNVSLGNVLAGHSTDQVVTFLEKSDMVSSWYLPGETWDSKFPVISSSYEECRAECVGIYLCTSREILKIFGHEGQAASDILYINWLNMVRAGVLGLEFYTPKTNSWRQAHMQARFVILRVLMEAGQGLVTIERLTGEDGKPDAVVKLDKEKIETVGKEAIGNFLRKLQVYKSVADYKTAKELYDKYSAVNDDSPEKFLSLRSIVLARKQPRRMFVQVNTSISDDGDVTMTDYEASTAGMIQSYVERYSGTDYGEILHKLWKKDSAHFN</sequence>
<dbReference type="FunFam" id="3.30.540.30:FF:000002">
    <property type="entry name" value="Dipeptidyl peptidase 3"/>
    <property type="match status" value="1"/>
</dbReference>
<dbReference type="Pfam" id="PF03571">
    <property type="entry name" value="Peptidase_M49"/>
    <property type="match status" value="2"/>
</dbReference>
<dbReference type="PROSITE" id="PS50890">
    <property type="entry name" value="PUA"/>
    <property type="match status" value="1"/>
</dbReference>
<dbReference type="GO" id="GO:0008239">
    <property type="term" value="F:dipeptidyl-peptidase activity"/>
    <property type="evidence" value="ECO:0007669"/>
    <property type="project" value="UniProtKB-UniRule"/>
</dbReference>
<feature type="binding site" evidence="16">
    <location>
        <position position="454"/>
    </location>
    <ligand>
        <name>Zn(2+)</name>
        <dbReference type="ChEBI" id="CHEBI:29105"/>
        <note>catalytic</note>
    </ligand>
</feature>
<protein>
    <recommendedName>
        <fullName evidence="5 15">Dipeptidyl peptidase 3</fullName>
        <ecNumber evidence="4 15">3.4.14.4</ecNumber>
    </recommendedName>
    <alternativeName>
        <fullName evidence="13 15">Dipeptidyl aminopeptidase III</fullName>
    </alternativeName>
    <alternativeName>
        <fullName evidence="14 15">Dipeptidyl peptidase III</fullName>
    </alternativeName>
</protein>
<keyword evidence="18" id="KW-1185">Reference proteome</keyword>
<evidence type="ECO:0000256" key="1">
    <source>
        <dbReference type="ARBA" id="ARBA00001336"/>
    </source>
</evidence>
<proteinExistence type="inferred from homology"/>
<dbReference type="EC" id="3.4.14.4" evidence="4 15"/>
<evidence type="ECO:0000313" key="17">
    <source>
        <dbReference type="EMBL" id="PIK55392.1"/>
    </source>
</evidence>
<evidence type="ECO:0000256" key="5">
    <source>
        <dbReference type="ARBA" id="ARBA00014713"/>
    </source>
</evidence>